<feature type="compositionally biased region" description="Low complexity" evidence="3">
    <location>
        <begin position="254"/>
        <end position="267"/>
    </location>
</feature>
<evidence type="ECO:0000259" key="5">
    <source>
        <dbReference type="Pfam" id="PF13490"/>
    </source>
</evidence>
<keyword evidence="4" id="KW-1133">Transmembrane helix</keyword>
<feature type="compositionally biased region" description="Polar residues" evidence="3">
    <location>
        <begin position="232"/>
        <end position="242"/>
    </location>
</feature>
<reference evidence="7" key="1">
    <citation type="journal article" date="2019" name="Int. J. Syst. Evol. Microbiol.">
        <title>The Global Catalogue of Microorganisms (GCM) 10K type strain sequencing project: providing services to taxonomists for standard genome sequencing and annotation.</title>
        <authorList>
            <consortium name="The Broad Institute Genomics Platform"/>
            <consortium name="The Broad Institute Genome Sequencing Center for Infectious Disease"/>
            <person name="Wu L."/>
            <person name="Ma J."/>
        </authorList>
    </citation>
    <scope>NUCLEOTIDE SEQUENCE [LARGE SCALE GENOMIC DNA]</scope>
    <source>
        <strain evidence="7">TISTR 1827</strain>
    </source>
</reference>
<dbReference type="Proteomes" id="UP001597493">
    <property type="component" value="Unassembled WGS sequence"/>
</dbReference>
<comment type="caution">
    <text evidence="6">The sequence shown here is derived from an EMBL/GenBank/DDBJ whole genome shotgun (WGS) entry which is preliminary data.</text>
</comment>
<evidence type="ECO:0000313" key="7">
    <source>
        <dbReference type="Proteomes" id="UP001597493"/>
    </source>
</evidence>
<evidence type="ECO:0000313" key="6">
    <source>
        <dbReference type="EMBL" id="MFD2661686.1"/>
    </source>
</evidence>
<dbReference type="RefSeq" id="WP_379274860.1">
    <property type="nucleotide sequence ID" value="NZ_JBHUGT010000012.1"/>
</dbReference>
<keyword evidence="4" id="KW-0812">Transmembrane</keyword>
<accession>A0ABW5QYY4</accession>
<feature type="transmembrane region" description="Helical" evidence="4">
    <location>
        <begin position="121"/>
        <end position="142"/>
    </location>
</feature>
<feature type="compositionally biased region" description="Low complexity" evidence="3">
    <location>
        <begin position="194"/>
        <end position="207"/>
    </location>
</feature>
<comment type="similarity">
    <text evidence="1">Belongs to the zinc-associated anti-sigma factor (ZAS) superfamily. Anti-sigma-W factor family.</text>
</comment>
<evidence type="ECO:0000256" key="4">
    <source>
        <dbReference type="SAM" id="Phobius"/>
    </source>
</evidence>
<sequence>MSCEHWTELMQRSLDGDLSAQERERLMDHIEHCPDCCDMYERLSRLSSDLENLPKVVPPYSLVDAILPRLEQLELGVLSEAGNAEEPPVSASRSAGGTSGSELSELIAGSRRKRETRNGGWRKWTGGAAAAAAVAALFVAVYNAPDLNVGKLVQTAADTSAEKQEVTGSTKSTAVAPFVSAEPDTNAGKEKADAGGSAPAASADPQQYARSGNDDGSLPAESAVPKEPAHDSNGTNNSSGGQTEPEDAGSLETAMPPAQSDDAAAPPVGTGVAEAPLFGISSMGTGSDNPETETGDGGTEEQYYSLDQGQAGTTDDAGGNGQASGETVAPVIPGPIQAVSGDGQYSAVAVGYTIKIFDSNDELLFETERKNGRISELVWSSDSTELTYVVEAEEGAKEKYRIDIATWKDEKAEAE</sequence>
<evidence type="ECO:0000256" key="1">
    <source>
        <dbReference type="ARBA" id="ARBA00024353"/>
    </source>
</evidence>
<dbReference type="Gene3D" id="1.10.10.1320">
    <property type="entry name" value="Anti-sigma factor, zinc-finger domain"/>
    <property type="match status" value="1"/>
</dbReference>
<dbReference type="InterPro" id="IPR041916">
    <property type="entry name" value="Anti_sigma_zinc_sf"/>
</dbReference>
<feature type="region of interest" description="Disordered" evidence="3">
    <location>
        <begin position="160"/>
        <end position="302"/>
    </location>
</feature>
<feature type="domain" description="Putative zinc-finger" evidence="5">
    <location>
        <begin position="3"/>
        <end position="36"/>
    </location>
</feature>
<evidence type="ECO:0000256" key="2">
    <source>
        <dbReference type="ARBA" id="ARBA00024438"/>
    </source>
</evidence>
<dbReference type="Pfam" id="PF13490">
    <property type="entry name" value="zf-HC2"/>
    <property type="match status" value="1"/>
</dbReference>
<protein>
    <recommendedName>
        <fullName evidence="2">Anti-sigma-W factor RsiW</fullName>
    </recommendedName>
</protein>
<evidence type="ECO:0000256" key="3">
    <source>
        <dbReference type="SAM" id="MobiDB-lite"/>
    </source>
</evidence>
<keyword evidence="7" id="KW-1185">Reference proteome</keyword>
<keyword evidence="4" id="KW-0472">Membrane</keyword>
<proteinExistence type="inferred from homology"/>
<feature type="region of interest" description="Disordered" evidence="3">
    <location>
        <begin position="81"/>
        <end position="122"/>
    </location>
</feature>
<organism evidence="6 7">
    <name type="scientific">Paenibacillus thailandensis</name>
    <dbReference type="NCBI Taxonomy" id="393250"/>
    <lineage>
        <taxon>Bacteria</taxon>
        <taxon>Bacillati</taxon>
        <taxon>Bacillota</taxon>
        <taxon>Bacilli</taxon>
        <taxon>Bacillales</taxon>
        <taxon>Paenibacillaceae</taxon>
        <taxon>Paenibacillus</taxon>
    </lineage>
</organism>
<dbReference type="InterPro" id="IPR027383">
    <property type="entry name" value="Znf_put"/>
</dbReference>
<name>A0ABW5QYY4_9BACL</name>
<gene>
    <name evidence="6" type="ORF">ACFSW5_15640</name>
</gene>
<dbReference type="EMBL" id="JBHUMY010000016">
    <property type="protein sequence ID" value="MFD2661686.1"/>
    <property type="molecule type" value="Genomic_DNA"/>
</dbReference>